<evidence type="ECO:0000313" key="3">
    <source>
        <dbReference type="Proteomes" id="UP000238589"/>
    </source>
</evidence>
<reference evidence="2 3" key="1">
    <citation type="submission" date="2018-03" db="EMBL/GenBank/DDBJ databases">
        <title>Comparative genomics illustrates the genes involved in a hyperalkaliphilic mechanisms of Serpentinomonas isolated from highly-alkaline calcium-rich serpentinized springs.</title>
        <authorList>
            <person name="Suzuki S."/>
            <person name="Ishii S."/>
            <person name="Walworth N."/>
            <person name="Bird L."/>
            <person name="Kuenen J.G."/>
            <person name="Nealson K.H."/>
        </authorList>
    </citation>
    <scope>NUCLEOTIDE SEQUENCE [LARGE SCALE GENOMIC DNA]</scope>
    <source>
        <strain evidence="2 3">P1</strain>
    </source>
</reference>
<sequence>MASSTPDLVQDLLDFIALPDADDAAFNALALRLFAHQVRHNPAYARFCQSRGRTPATVRRWQDIPAVPVNGFKQLTLSCTPVEACARVFTTSGTTGGEDQKGRHYHPELRVYDASMRRHFADCANCAGPLPIRMAILFPDEAALPNSSLAHYLQLCRDDFGLSGSRHCWDLEGMDEAGLLEFLRGARAEQQPVALLGASYSFVHLMDALAGLGEDFRLPAGSWLLDTGGFKGRSREIPMEQFYAQLSEVFGVAREHCINMYGMTELSTQFYDRGNAVVPSVKRGPHWMRTRAIDPLTGQSVPDGERGILVHTDLANYNSVLSILTEDVGIVGADGFQLLGRAEGAQAKGCSLAVESFVSAART</sequence>
<dbReference type="EMBL" id="PVLQ01000027">
    <property type="protein sequence ID" value="PRD65725.1"/>
    <property type="molecule type" value="Genomic_DNA"/>
</dbReference>
<organism evidence="2 3">
    <name type="scientific">Malikia granosa</name>
    <dbReference type="NCBI Taxonomy" id="263067"/>
    <lineage>
        <taxon>Bacteria</taxon>
        <taxon>Pseudomonadati</taxon>
        <taxon>Pseudomonadota</taxon>
        <taxon>Betaproteobacteria</taxon>
        <taxon>Burkholderiales</taxon>
        <taxon>Comamonadaceae</taxon>
        <taxon>Malikia</taxon>
    </lineage>
</organism>
<proteinExistence type="predicted"/>
<keyword evidence="2" id="KW-0436">Ligase</keyword>
<dbReference type="InterPro" id="IPR042099">
    <property type="entry name" value="ANL_N_sf"/>
</dbReference>
<dbReference type="GO" id="GO:0047474">
    <property type="term" value="F:long-chain fatty acid--protein ligase activity"/>
    <property type="evidence" value="ECO:0007669"/>
    <property type="project" value="InterPro"/>
</dbReference>
<dbReference type="AlphaFoldDB" id="A0A2S9K5Q4"/>
<dbReference type="Pfam" id="PF04443">
    <property type="entry name" value="LuxE"/>
    <property type="match status" value="1"/>
</dbReference>
<dbReference type="Gene3D" id="3.40.50.12780">
    <property type="entry name" value="N-terminal domain of ligase-like"/>
    <property type="match status" value="1"/>
</dbReference>
<gene>
    <name evidence="2" type="ORF">C6P64_08405</name>
</gene>
<evidence type="ECO:0000313" key="2">
    <source>
        <dbReference type="EMBL" id="PRD65725.1"/>
    </source>
</evidence>
<accession>A0A2S9K5Q4</accession>
<keyword evidence="3" id="KW-1185">Reference proteome</keyword>
<feature type="domain" description="Acyl-protein synthetase LuxE" evidence="1">
    <location>
        <begin position="185"/>
        <end position="354"/>
    </location>
</feature>
<dbReference type="OrthoDB" id="182577at2"/>
<comment type="caution">
    <text evidence="2">The sequence shown here is derived from an EMBL/GenBank/DDBJ whole genome shotgun (WGS) entry which is preliminary data.</text>
</comment>
<dbReference type="RefSeq" id="WP_105748249.1">
    <property type="nucleotide sequence ID" value="NZ_PVLQ01000027.1"/>
</dbReference>
<dbReference type="GO" id="GO:0008218">
    <property type="term" value="P:bioluminescence"/>
    <property type="evidence" value="ECO:0007669"/>
    <property type="project" value="InterPro"/>
</dbReference>
<name>A0A2S9K5Q4_9BURK</name>
<dbReference type="Proteomes" id="UP000238589">
    <property type="component" value="Unassembled WGS sequence"/>
</dbReference>
<dbReference type="InterPro" id="IPR007534">
    <property type="entry name" value="LuxE"/>
</dbReference>
<protein>
    <submittedName>
        <fullName evidence="2">Long-chain fatty acid--CoA ligase</fullName>
    </submittedName>
</protein>
<evidence type="ECO:0000259" key="1">
    <source>
        <dbReference type="Pfam" id="PF04443"/>
    </source>
</evidence>
<dbReference type="SUPFAM" id="SSF56801">
    <property type="entry name" value="Acetyl-CoA synthetase-like"/>
    <property type="match status" value="1"/>
</dbReference>